<dbReference type="KEGG" id="ccos:Pan44_37400"/>
<reference evidence="1 2" key="1">
    <citation type="submission" date="2019-02" db="EMBL/GenBank/DDBJ databases">
        <title>Deep-cultivation of Planctomycetes and their phenomic and genomic characterization uncovers novel biology.</title>
        <authorList>
            <person name="Wiegand S."/>
            <person name="Jogler M."/>
            <person name="Boedeker C."/>
            <person name="Pinto D."/>
            <person name="Vollmers J."/>
            <person name="Rivas-Marin E."/>
            <person name="Kohn T."/>
            <person name="Peeters S.H."/>
            <person name="Heuer A."/>
            <person name="Rast P."/>
            <person name="Oberbeckmann S."/>
            <person name="Bunk B."/>
            <person name="Jeske O."/>
            <person name="Meyerdierks A."/>
            <person name="Storesund J.E."/>
            <person name="Kallscheuer N."/>
            <person name="Luecker S."/>
            <person name="Lage O.M."/>
            <person name="Pohl T."/>
            <person name="Merkel B.J."/>
            <person name="Hornburger P."/>
            <person name="Mueller R.-W."/>
            <person name="Bruemmer F."/>
            <person name="Labrenz M."/>
            <person name="Spormann A.M."/>
            <person name="Op den Camp H."/>
            <person name="Overmann J."/>
            <person name="Amann R."/>
            <person name="Jetten M.S.M."/>
            <person name="Mascher T."/>
            <person name="Medema M.H."/>
            <person name="Devos D.P."/>
            <person name="Kaster A.-K."/>
            <person name="Ovreas L."/>
            <person name="Rohde M."/>
            <person name="Galperin M.Y."/>
            <person name="Jogler C."/>
        </authorList>
    </citation>
    <scope>NUCLEOTIDE SEQUENCE [LARGE SCALE GENOMIC DNA]</scope>
    <source>
        <strain evidence="1 2">Pan44</strain>
    </source>
</reference>
<keyword evidence="2" id="KW-1185">Reference proteome</keyword>
<dbReference type="EMBL" id="CP036271">
    <property type="protein sequence ID" value="QDT55694.1"/>
    <property type="molecule type" value="Genomic_DNA"/>
</dbReference>
<dbReference type="AlphaFoldDB" id="A0A517SHT4"/>
<name>A0A517SHT4_9PLAN</name>
<organism evidence="1 2">
    <name type="scientific">Caulifigura coniformis</name>
    <dbReference type="NCBI Taxonomy" id="2527983"/>
    <lineage>
        <taxon>Bacteria</taxon>
        <taxon>Pseudomonadati</taxon>
        <taxon>Planctomycetota</taxon>
        <taxon>Planctomycetia</taxon>
        <taxon>Planctomycetales</taxon>
        <taxon>Planctomycetaceae</taxon>
        <taxon>Caulifigura</taxon>
    </lineage>
</organism>
<evidence type="ECO:0000313" key="1">
    <source>
        <dbReference type="EMBL" id="QDT55694.1"/>
    </source>
</evidence>
<proteinExistence type="predicted"/>
<dbReference type="InParanoid" id="A0A517SHT4"/>
<sequence>MPVEQTFGVVTVVSRERVTSLLTIVAGDTYGEDAGQFVVVRVQDDSLPDLSSATLTFTAKHRFANAMISGTGVLVSQTSSGVEINVSIPSTETAKGRAYHGEGWLFDLQADFGEGVKRTIAGPSAPCRVLADQTC</sequence>
<dbReference type="Proteomes" id="UP000315700">
    <property type="component" value="Chromosome"/>
</dbReference>
<dbReference type="RefSeq" id="WP_145031805.1">
    <property type="nucleotide sequence ID" value="NZ_CP036271.1"/>
</dbReference>
<accession>A0A517SHT4</accession>
<protein>
    <submittedName>
        <fullName evidence="1">Uncharacterized protein</fullName>
    </submittedName>
</protein>
<evidence type="ECO:0000313" key="2">
    <source>
        <dbReference type="Proteomes" id="UP000315700"/>
    </source>
</evidence>
<gene>
    <name evidence="1" type="ORF">Pan44_37400</name>
</gene>